<sequence>MSSNSGVQLALRARSTLAPFGKSLLYTIRGKLSAGVPYARGYAAALPQLTKDRYQVQRGNYASIQDSDIQFFKDILGPTRVITDPDECIGYNVDWSSSVRGSSSCVLKPKTTDEVSKILSFCNSRKLAVCPQGGNTGLVEHNLMMPLDLGAKGSCHIGGNVSTNAGGLRLLRYGNLHGSKDNTGFHLKHLFIGSEGTLGVVTKVAIHCPPKPRAINLAFLDVVTSHLKLKSPLEVHPFYMVIETHGSNNDHDEEKLNLFLESAMEEGAYGILERGLRKV</sequence>
<dbReference type="EMBL" id="CAACVG010007282">
    <property type="protein sequence ID" value="VEN44639.1"/>
    <property type="molecule type" value="Genomic_DNA"/>
</dbReference>
<dbReference type="PANTHER" id="PTHR43716:SF1">
    <property type="entry name" value="D-2-HYDROXYGLUTARATE DEHYDROGENASE, MITOCHONDRIAL"/>
    <property type="match status" value="1"/>
</dbReference>
<name>A0A653CAG8_CALMS</name>
<evidence type="ECO:0000256" key="1">
    <source>
        <dbReference type="ARBA" id="ARBA00001974"/>
    </source>
</evidence>
<keyword evidence="2" id="KW-0285">Flavoprotein</keyword>
<dbReference type="Gene3D" id="3.30.43.10">
    <property type="entry name" value="Uridine Diphospho-n-acetylenolpyruvylglucosamine Reductase, domain 2"/>
    <property type="match status" value="1"/>
</dbReference>
<dbReference type="AlphaFoldDB" id="A0A653CAG8"/>
<proteinExistence type="predicted"/>
<evidence type="ECO:0000313" key="5">
    <source>
        <dbReference type="EMBL" id="VEN44639.1"/>
    </source>
</evidence>
<evidence type="ECO:0000313" key="6">
    <source>
        <dbReference type="Proteomes" id="UP000410492"/>
    </source>
</evidence>
<dbReference type="GO" id="GO:0005739">
    <property type="term" value="C:mitochondrion"/>
    <property type="evidence" value="ECO:0007669"/>
    <property type="project" value="TreeGrafter"/>
</dbReference>
<dbReference type="SUPFAM" id="SSF55103">
    <property type="entry name" value="FAD-linked oxidases, C-terminal domain"/>
    <property type="match status" value="1"/>
</dbReference>
<dbReference type="Proteomes" id="UP000410492">
    <property type="component" value="Unassembled WGS sequence"/>
</dbReference>
<dbReference type="GO" id="GO:0016491">
    <property type="term" value="F:oxidoreductase activity"/>
    <property type="evidence" value="ECO:0007669"/>
    <property type="project" value="UniProtKB-KW"/>
</dbReference>
<dbReference type="InterPro" id="IPR016164">
    <property type="entry name" value="FAD-linked_Oxase-like_C"/>
</dbReference>
<evidence type="ECO:0000256" key="2">
    <source>
        <dbReference type="ARBA" id="ARBA00022630"/>
    </source>
</evidence>
<keyword evidence="4" id="KW-0560">Oxidoreductase</keyword>
<accession>A0A653CAG8</accession>
<dbReference type="OrthoDB" id="5332616at2759"/>
<organism evidence="5 6">
    <name type="scientific">Callosobruchus maculatus</name>
    <name type="common">Southern cowpea weevil</name>
    <name type="synonym">Pulse bruchid</name>
    <dbReference type="NCBI Taxonomy" id="64391"/>
    <lineage>
        <taxon>Eukaryota</taxon>
        <taxon>Metazoa</taxon>
        <taxon>Ecdysozoa</taxon>
        <taxon>Arthropoda</taxon>
        <taxon>Hexapoda</taxon>
        <taxon>Insecta</taxon>
        <taxon>Pterygota</taxon>
        <taxon>Neoptera</taxon>
        <taxon>Endopterygota</taxon>
        <taxon>Coleoptera</taxon>
        <taxon>Polyphaga</taxon>
        <taxon>Cucujiformia</taxon>
        <taxon>Chrysomeloidea</taxon>
        <taxon>Chrysomelidae</taxon>
        <taxon>Bruchinae</taxon>
        <taxon>Bruchini</taxon>
        <taxon>Callosobruchus</taxon>
    </lineage>
</organism>
<comment type="cofactor">
    <cofactor evidence="1">
        <name>FAD</name>
        <dbReference type="ChEBI" id="CHEBI:57692"/>
    </cofactor>
</comment>
<dbReference type="SUPFAM" id="SSF56176">
    <property type="entry name" value="FAD-binding/transporter-associated domain-like"/>
    <property type="match status" value="1"/>
</dbReference>
<evidence type="ECO:0000256" key="4">
    <source>
        <dbReference type="ARBA" id="ARBA00023002"/>
    </source>
</evidence>
<dbReference type="InterPro" id="IPR051264">
    <property type="entry name" value="FAD-oxidored/transferase_4"/>
</dbReference>
<keyword evidence="3" id="KW-0274">FAD</keyword>
<protein>
    <recommendedName>
        <fullName evidence="7">FAD-binding PCMH-type domain-containing protein</fullName>
    </recommendedName>
</protein>
<dbReference type="InterPro" id="IPR016167">
    <property type="entry name" value="FAD-bd_PCMH_sub1"/>
</dbReference>
<keyword evidence="6" id="KW-1185">Reference proteome</keyword>
<dbReference type="Gene3D" id="3.30.465.10">
    <property type="match status" value="1"/>
</dbReference>
<reference evidence="5 6" key="1">
    <citation type="submission" date="2019-01" db="EMBL/GenBank/DDBJ databases">
        <authorList>
            <person name="Sayadi A."/>
        </authorList>
    </citation>
    <scope>NUCLEOTIDE SEQUENCE [LARGE SCALE GENOMIC DNA]</scope>
</reference>
<dbReference type="Gene3D" id="3.30.70.2190">
    <property type="match status" value="1"/>
</dbReference>
<dbReference type="PANTHER" id="PTHR43716">
    <property type="entry name" value="D-2-HYDROXYGLUTARATE DEHYDROGENASE, MITOCHONDRIAL"/>
    <property type="match status" value="1"/>
</dbReference>
<gene>
    <name evidence="5" type="ORF">CALMAC_LOCUS7359</name>
</gene>
<dbReference type="GO" id="GO:0050660">
    <property type="term" value="F:flavin adenine dinucleotide binding"/>
    <property type="evidence" value="ECO:0007669"/>
    <property type="project" value="InterPro"/>
</dbReference>
<dbReference type="InterPro" id="IPR016169">
    <property type="entry name" value="FAD-bd_PCMH_sub2"/>
</dbReference>
<dbReference type="InterPro" id="IPR036318">
    <property type="entry name" value="FAD-bd_PCMH-like_sf"/>
</dbReference>
<dbReference type="FunFam" id="3.30.43.10:FF:000011">
    <property type="entry name" value="D-lactate dehydrogenase (Cytochrome)"/>
    <property type="match status" value="1"/>
</dbReference>
<evidence type="ECO:0008006" key="7">
    <source>
        <dbReference type="Google" id="ProtNLM"/>
    </source>
</evidence>
<evidence type="ECO:0000256" key="3">
    <source>
        <dbReference type="ARBA" id="ARBA00022827"/>
    </source>
</evidence>